<dbReference type="EMBL" id="VEPZ02001733">
    <property type="protein sequence ID" value="KAE8660122.1"/>
    <property type="molecule type" value="Genomic_DNA"/>
</dbReference>
<dbReference type="Proteomes" id="UP000436088">
    <property type="component" value="Unassembled WGS sequence"/>
</dbReference>
<dbReference type="Gene3D" id="1.20.1280.50">
    <property type="match status" value="1"/>
</dbReference>
<reference evidence="4" key="1">
    <citation type="submission" date="2019-09" db="EMBL/GenBank/DDBJ databases">
        <title>Draft genome information of white flower Hibiscus syriacus.</title>
        <authorList>
            <person name="Kim Y.-M."/>
        </authorList>
    </citation>
    <scope>NUCLEOTIDE SEQUENCE [LARGE SCALE GENOMIC DNA]</scope>
    <source>
        <strain evidence="4">YM2019G1</strain>
    </source>
</reference>
<dbReference type="Pfam" id="PF01167">
    <property type="entry name" value="Tub"/>
    <property type="match status" value="1"/>
</dbReference>
<dbReference type="InterPro" id="IPR036047">
    <property type="entry name" value="F-box-like_dom_sf"/>
</dbReference>
<evidence type="ECO:0000313" key="4">
    <source>
        <dbReference type="EMBL" id="KAE8660122.1"/>
    </source>
</evidence>
<dbReference type="InterPro" id="IPR025659">
    <property type="entry name" value="Tubby-like_C"/>
</dbReference>
<dbReference type="PROSITE" id="PS01201">
    <property type="entry name" value="TUB_2"/>
    <property type="match status" value="1"/>
</dbReference>
<dbReference type="SUPFAM" id="SSF54518">
    <property type="entry name" value="Tubby C-terminal domain-like"/>
    <property type="match status" value="1"/>
</dbReference>
<comment type="caution">
    <text evidence="4">The sequence shown here is derived from an EMBL/GenBank/DDBJ whole genome shotgun (WGS) entry which is preliminary data.</text>
</comment>
<evidence type="ECO:0000313" key="5">
    <source>
        <dbReference type="Proteomes" id="UP000436088"/>
    </source>
</evidence>
<evidence type="ECO:0000256" key="2">
    <source>
        <dbReference type="RuleBase" id="RU361125"/>
    </source>
</evidence>
<evidence type="ECO:0000256" key="1">
    <source>
        <dbReference type="ARBA" id="ARBA00007129"/>
    </source>
</evidence>
<sequence>MAMKCIARLRSRRVVQDHLLRASNEAAVGGGCCWANLPQELLWEVLLRIEDSESSWPQRKNVVACAGVCRSWRIIIKQIVKVPQLSGKLTFPISVKQPGPKDSLLQCFIKRNRSTQTYYLYLGLTNLTLRKFSFNFSMAALLDVGKFLLAARKCRRPTCTDYIISLQAEDISKGSNAYVGRLRSNFLGTKFTVFDGQPPHTGAKIAKSRSSRLPNLKQVSPRVPSGSYPMAHISYELNTLGSRGPRRMHCSMNTIPATSIGPGGLASTQAEFSLNNVNPSQSIPIFHSKSASLENFLSGPLSYQKNGRLVLTNKAPRWHEQLQCWCLNFHGRVTVASVKNFQLVASPEDGPAGPEHEKIILQFGKVGKDLFTMDYQYPISAFQAFAICLSSFDTKIACE</sequence>
<dbReference type="PRINTS" id="PR01573">
    <property type="entry name" value="SUPERTUBBY"/>
</dbReference>
<name>A0A6A2WKA1_HIBSY</name>
<dbReference type="CDD" id="cd22153">
    <property type="entry name" value="F-box_AtTLP-like"/>
    <property type="match status" value="1"/>
</dbReference>
<gene>
    <name evidence="4" type="ORF">F3Y22_tig00116958pilonHSYRG00112</name>
</gene>
<dbReference type="FunFam" id="3.20.90.10:FF:000003">
    <property type="entry name" value="Tubby-like F-box protein"/>
    <property type="match status" value="1"/>
</dbReference>
<dbReference type="InterPro" id="IPR000007">
    <property type="entry name" value="Tubby_C"/>
</dbReference>
<dbReference type="PANTHER" id="PTHR16517">
    <property type="entry name" value="TUBBY-RELATED"/>
    <property type="match status" value="1"/>
</dbReference>
<feature type="domain" description="Tubby C-terminal" evidence="3">
    <location>
        <begin position="95"/>
        <end position="394"/>
    </location>
</feature>
<dbReference type="PROSITE" id="PS01200">
    <property type="entry name" value="TUB_1"/>
    <property type="match status" value="1"/>
</dbReference>
<keyword evidence="5" id="KW-1185">Reference proteome</keyword>
<organism evidence="4 5">
    <name type="scientific">Hibiscus syriacus</name>
    <name type="common">Rose of Sharon</name>
    <dbReference type="NCBI Taxonomy" id="106335"/>
    <lineage>
        <taxon>Eukaryota</taxon>
        <taxon>Viridiplantae</taxon>
        <taxon>Streptophyta</taxon>
        <taxon>Embryophyta</taxon>
        <taxon>Tracheophyta</taxon>
        <taxon>Spermatophyta</taxon>
        <taxon>Magnoliopsida</taxon>
        <taxon>eudicotyledons</taxon>
        <taxon>Gunneridae</taxon>
        <taxon>Pentapetalae</taxon>
        <taxon>rosids</taxon>
        <taxon>malvids</taxon>
        <taxon>Malvales</taxon>
        <taxon>Malvaceae</taxon>
        <taxon>Malvoideae</taxon>
        <taxon>Hibiscus</taxon>
    </lineage>
</organism>
<dbReference type="GO" id="GO:0006355">
    <property type="term" value="P:regulation of DNA-templated transcription"/>
    <property type="evidence" value="ECO:0007669"/>
    <property type="project" value="UniProtKB-ARBA"/>
</dbReference>
<dbReference type="InterPro" id="IPR018066">
    <property type="entry name" value="Tubby_C_CS"/>
</dbReference>
<dbReference type="SUPFAM" id="SSF81383">
    <property type="entry name" value="F-box domain"/>
    <property type="match status" value="1"/>
</dbReference>
<evidence type="ECO:0000259" key="3">
    <source>
        <dbReference type="Pfam" id="PF01167"/>
    </source>
</evidence>
<dbReference type="PANTHER" id="PTHR16517:SF158">
    <property type="entry name" value="TUBBY-LIKE F-BOX PROTEIN 9"/>
    <property type="match status" value="1"/>
</dbReference>
<dbReference type="Gene3D" id="3.20.90.10">
    <property type="entry name" value="Tubby Protein, Chain A"/>
    <property type="match status" value="1"/>
</dbReference>
<protein>
    <recommendedName>
        <fullName evidence="2">Tubby-like F-box protein</fullName>
    </recommendedName>
</protein>
<dbReference type="AlphaFoldDB" id="A0A6A2WKA1"/>
<comment type="similarity">
    <text evidence="1 2">Belongs to the TUB family.</text>
</comment>
<proteinExistence type="inferred from homology"/>
<accession>A0A6A2WKA1</accession>